<dbReference type="AlphaFoldDB" id="A0AAV8XIA4"/>
<dbReference type="SUPFAM" id="SSF56801">
    <property type="entry name" value="Acetyl-CoA synthetase-like"/>
    <property type="match status" value="1"/>
</dbReference>
<evidence type="ECO:0000313" key="6">
    <source>
        <dbReference type="EMBL" id="KAJ8938196.1"/>
    </source>
</evidence>
<dbReference type="PANTHER" id="PTHR24096">
    <property type="entry name" value="LONG-CHAIN-FATTY-ACID--COA LIGASE"/>
    <property type="match status" value="1"/>
</dbReference>
<feature type="domain" description="AMP-dependent synthetase/ligase" evidence="5">
    <location>
        <begin position="9"/>
        <end position="177"/>
    </location>
</feature>
<dbReference type="Pfam" id="PF00501">
    <property type="entry name" value="AMP-binding"/>
    <property type="match status" value="1"/>
</dbReference>
<dbReference type="Gene3D" id="3.40.50.12780">
    <property type="entry name" value="N-terminal domain of ligase-like"/>
    <property type="match status" value="1"/>
</dbReference>
<dbReference type="EMBL" id="JANEYF010003217">
    <property type="protein sequence ID" value="KAJ8938196.1"/>
    <property type="molecule type" value="Genomic_DNA"/>
</dbReference>
<comment type="similarity">
    <text evidence="2">Belongs to the ATP-dependent AMP-binding enzyme family.</text>
</comment>
<dbReference type="GO" id="GO:0005777">
    <property type="term" value="C:peroxisome"/>
    <property type="evidence" value="ECO:0007669"/>
    <property type="project" value="UniProtKB-SubCell"/>
</dbReference>
<dbReference type="PANTHER" id="PTHR24096:SF149">
    <property type="entry name" value="AMP-BINDING DOMAIN-CONTAINING PROTEIN-RELATED"/>
    <property type="match status" value="1"/>
</dbReference>
<dbReference type="InterPro" id="IPR042099">
    <property type="entry name" value="ANL_N_sf"/>
</dbReference>
<keyword evidence="3" id="KW-0436">Ligase</keyword>
<reference evidence="6" key="1">
    <citation type="journal article" date="2023" name="Insect Mol. Biol.">
        <title>Genome sequencing provides insights into the evolution of gene families encoding plant cell wall-degrading enzymes in longhorned beetles.</title>
        <authorList>
            <person name="Shin N.R."/>
            <person name="Okamura Y."/>
            <person name="Kirsch R."/>
            <person name="Pauchet Y."/>
        </authorList>
    </citation>
    <scope>NUCLEOTIDE SEQUENCE</scope>
    <source>
        <strain evidence="6">RBIC_L_NR</strain>
    </source>
</reference>
<dbReference type="PROSITE" id="PS00455">
    <property type="entry name" value="AMP_BINDING"/>
    <property type="match status" value="1"/>
</dbReference>
<dbReference type="InterPro" id="IPR000873">
    <property type="entry name" value="AMP-dep_synth/lig_dom"/>
</dbReference>
<evidence type="ECO:0000259" key="5">
    <source>
        <dbReference type="Pfam" id="PF00501"/>
    </source>
</evidence>
<protein>
    <recommendedName>
        <fullName evidence="5">AMP-dependent synthetase/ligase domain-containing protein</fullName>
    </recommendedName>
</protein>
<dbReference type="InterPro" id="IPR020845">
    <property type="entry name" value="AMP-binding_CS"/>
</dbReference>
<evidence type="ECO:0000256" key="3">
    <source>
        <dbReference type="ARBA" id="ARBA00022598"/>
    </source>
</evidence>
<gene>
    <name evidence="6" type="ORF">NQ314_011578</name>
</gene>
<accession>A0AAV8XIA4</accession>
<sequence>MNYRIDSTTGKKESFASVKERSTRAAIHMNKLGINPEDVILFCSRNTLNSIIPVLASLYLGAKVASTDPTLSVRDCAHCISLVTPRFIFVEQDSVNLIEDSLLEAKFKANIIVIGESVIYKKFSDLQSASSEEEKFRPILNVDCHDTAFIYFSSGTTGLPKGICLTHFGLLNSVLSML</sequence>
<keyword evidence="4" id="KW-0576">Peroxisome</keyword>
<comment type="caution">
    <text evidence="6">The sequence shown here is derived from an EMBL/GenBank/DDBJ whole genome shotgun (WGS) entry which is preliminary data.</text>
</comment>
<organism evidence="6 7">
    <name type="scientific">Rhamnusium bicolor</name>
    <dbReference type="NCBI Taxonomy" id="1586634"/>
    <lineage>
        <taxon>Eukaryota</taxon>
        <taxon>Metazoa</taxon>
        <taxon>Ecdysozoa</taxon>
        <taxon>Arthropoda</taxon>
        <taxon>Hexapoda</taxon>
        <taxon>Insecta</taxon>
        <taxon>Pterygota</taxon>
        <taxon>Neoptera</taxon>
        <taxon>Endopterygota</taxon>
        <taxon>Coleoptera</taxon>
        <taxon>Polyphaga</taxon>
        <taxon>Cucujiformia</taxon>
        <taxon>Chrysomeloidea</taxon>
        <taxon>Cerambycidae</taxon>
        <taxon>Lepturinae</taxon>
        <taxon>Rhagiini</taxon>
        <taxon>Rhamnusium</taxon>
    </lineage>
</organism>
<name>A0AAV8XIA4_9CUCU</name>
<comment type="subcellular location">
    <subcellularLocation>
        <location evidence="1">Peroxisome</location>
    </subcellularLocation>
</comment>
<proteinExistence type="inferred from homology"/>
<evidence type="ECO:0000256" key="2">
    <source>
        <dbReference type="ARBA" id="ARBA00006432"/>
    </source>
</evidence>
<evidence type="ECO:0000256" key="1">
    <source>
        <dbReference type="ARBA" id="ARBA00004275"/>
    </source>
</evidence>
<dbReference type="GO" id="GO:0016405">
    <property type="term" value="F:CoA-ligase activity"/>
    <property type="evidence" value="ECO:0007669"/>
    <property type="project" value="TreeGrafter"/>
</dbReference>
<evidence type="ECO:0000313" key="7">
    <source>
        <dbReference type="Proteomes" id="UP001162156"/>
    </source>
</evidence>
<dbReference type="Proteomes" id="UP001162156">
    <property type="component" value="Unassembled WGS sequence"/>
</dbReference>
<keyword evidence="7" id="KW-1185">Reference proteome</keyword>
<evidence type="ECO:0000256" key="4">
    <source>
        <dbReference type="ARBA" id="ARBA00023140"/>
    </source>
</evidence>